<dbReference type="PANTHER" id="PTHR46954:SF1">
    <property type="entry name" value="C2H2-TYPE DOMAIN-CONTAINING PROTEIN"/>
    <property type="match status" value="1"/>
</dbReference>
<accession>A0A9P0G993</accession>
<name>A0A9P0G993_9CUCU</name>
<organism evidence="2 3">
    <name type="scientific">Psylliodes chrysocephalus</name>
    <dbReference type="NCBI Taxonomy" id="3402493"/>
    <lineage>
        <taxon>Eukaryota</taxon>
        <taxon>Metazoa</taxon>
        <taxon>Ecdysozoa</taxon>
        <taxon>Arthropoda</taxon>
        <taxon>Hexapoda</taxon>
        <taxon>Insecta</taxon>
        <taxon>Pterygota</taxon>
        <taxon>Neoptera</taxon>
        <taxon>Endopterygota</taxon>
        <taxon>Coleoptera</taxon>
        <taxon>Polyphaga</taxon>
        <taxon>Cucujiformia</taxon>
        <taxon>Chrysomeloidea</taxon>
        <taxon>Chrysomelidae</taxon>
        <taxon>Galerucinae</taxon>
        <taxon>Alticini</taxon>
        <taxon>Psylliodes</taxon>
    </lineage>
</organism>
<dbReference type="OrthoDB" id="10065089at2759"/>
<dbReference type="PANTHER" id="PTHR46954">
    <property type="entry name" value="C2H2-TYPE DOMAIN-CONTAINING PROTEIN"/>
    <property type="match status" value="1"/>
</dbReference>
<evidence type="ECO:0000256" key="1">
    <source>
        <dbReference type="SAM" id="MobiDB-lite"/>
    </source>
</evidence>
<dbReference type="EMBL" id="OV651814">
    <property type="protein sequence ID" value="CAH1106954.1"/>
    <property type="molecule type" value="Genomic_DNA"/>
</dbReference>
<reference evidence="2" key="1">
    <citation type="submission" date="2022-01" db="EMBL/GenBank/DDBJ databases">
        <authorList>
            <person name="King R."/>
        </authorList>
    </citation>
    <scope>NUCLEOTIDE SEQUENCE</scope>
</reference>
<proteinExistence type="predicted"/>
<keyword evidence="3" id="KW-1185">Reference proteome</keyword>
<gene>
    <name evidence="2" type="ORF">PSYICH_LOCUS7401</name>
</gene>
<feature type="region of interest" description="Disordered" evidence="1">
    <location>
        <begin position="113"/>
        <end position="151"/>
    </location>
</feature>
<sequence>MSFQEYYNAYNKRHVYKTKKCCQEEVVKLWNIAKQKFPKKEDLVQHVQREIDQLLREAAERKARNTLAFLSKGNTRTSDSVPTQVETNALRSASNLECASLTEISVEKLRDQDFDNEPQPAGAIKRKTQSLVISDDEDEVTSSSTLSTVRPTPAQDAIKKEIDKRRLELDLTERRKGSLVADGTEHEKVRKLRQEIDDLEKKLKHKEKQRVYSIKHRKNKKQKMIELCSKNPEAAKSLTPRVSSGRPRLEEEQPGLLKTITDLAMFGASAEERRRCEIVRTVHSLSELTEKLIELGFNISPSATYIRLLPRRADTREAKRHVVTVPVKLSRPEADHHKAHQDQYFSVASIRSLETVASILGPDSVSFLSQDDKARVPIGLTAANKQAPLLMHVEYKVSLPDHDFIIAARHKLIPSVYALCEVKPNEMGRPEAVSYSGPTYIAIRSGKHSSSTATSHAQDLDTLLTLEPFLKIMKNEDGKVKPVLIISSDGGPDENPRYRKVIAHAIEHFKKYDLDAIFIVTNAPGRSAFNRVERRMAPLSRELTGVVLPHDSFGTHLDSNGKTIDDDLEKDNFKKAGEILGEIWSAVCIDGHDVIANYIDPNNDTFNVPDLPTEDWYTEHVRESQYLLQVVKCDDRQCCSPRRSSLHLVLHDRFLSPPYPITQVNGHPTIPDPQEHDNKSFAPFLIRHCLPIQPLHAFMSMPYDLYCPSLRENIEKRCCSTCGIYFASTTKVAEHRRAAHHARAVQTRKLRPSRIITRRAAELLCASDNGLEWLNQSEVEGADDFIENHLDMLVPVITLEAVHESPWTELE</sequence>
<evidence type="ECO:0000313" key="2">
    <source>
        <dbReference type="EMBL" id="CAH1106954.1"/>
    </source>
</evidence>
<evidence type="ECO:0008006" key="4">
    <source>
        <dbReference type="Google" id="ProtNLM"/>
    </source>
</evidence>
<dbReference type="AlphaFoldDB" id="A0A9P0G993"/>
<dbReference type="Proteomes" id="UP001153636">
    <property type="component" value="Chromosome 2"/>
</dbReference>
<protein>
    <recommendedName>
        <fullName evidence="4">C2H2-type domain-containing protein</fullName>
    </recommendedName>
</protein>
<evidence type="ECO:0000313" key="3">
    <source>
        <dbReference type="Proteomes" id="UP001153636"/>
    </source>
</evidence>